<keyword evidence="2" id="KW-1185">Reference proteome</keyword>
<dbReference type="EMBL" id="CP034433">
    <property type="protein sequence ID" value="AZN35511.1"/>
    <property type="molecule type" value="Genomic_DNA"/>
</dbReference>
<sequence>MAALAKQLQTKIDLPASALEPKRCVATKINVDARSRVLAMVRNAPAMPVPDVKQERPAFIYADDGEEVLATLKPQRKPLPILNQAENQELADLLAWAQKADAAIHARMARLSQFDLPRESAKLKQIRGLLGSVIAEGETTLQNAWYAKATAQ</sequence>
<dbReference type="KEGG" id="iod:EJO50_02815"/>
<accession>A0A3S8ZPU8</accession>
<name>A0A3S8ZPU8_9NEIS</name>
<evidence type="ECO:0000313" key="1">
    <source>
        <dbReference type="EMBL" id="AZN35511.1"/>
    </source>
</evidence>
<protein>
    <submittedName>
        <fullName evidence="1">Uncharacterized protein</fullName>
    </submittedName>
</protein>
<organism evidence="1 2">
    <name type="scientific">Iodobacter ciconiae</name>
    <dbReference type="NCBI Taxonomy" id="2496266"/>
    <lineage>
        <taxon>Bacteria</taxon>
        <taxon>Pseudomonadati</taxon>
        <taxon>Pseudomonadota</taxon>
        <taxon>Betaproteobacteria</taxon>
        <taxon>Neisseriales</taxon>
        <taxon>Chitinibacteraceae</taxon>
        <taxon>Iodobacter</taxon>
    </lineage>
</organism>
<dbReference type="OrthoDB" id="8587188at2"/>
<proteinExistence type="predicted"/>
<evidence type="ECO:0000313" key="2">
    <source>
        <dbReference type="Proteomes" id="UP000282438"/>
    </source>
</evidence>
<dbReference type="AlphaFoldDB" id="A0A3S8ZPU8"/>
<dbReference type="Proteomes" id="UP000282438">
    <property type="component" value="Chromosome"/>
</dbReference>
<gene>
    <name evidence="1" type="ORF">EJO50_02815</name>
</gene>
<reference evidence="1 2" key="1">
    <citation type="submission" date="2018-12" db="EMBL/GenBank/DDBJ databases">
        <title>Complete genome sequence of Iodobacter sp. H11R3.</title>
        <authorList>
            <person name="Bae J.-W."/>
        </authorList>
    </citation>
    <scope>NUCLEOTIDE SEQUENCE [LARGE SCALE GENOMIC DNA]</scope>
    <source>
        <strain evidence="1 2">H11R3</strain>
    </source>
</reference>
<dbReference type="RefSeq" id="WP_125971478.1">
    <property type="nucleotide sequence ID" value="NZ_CP034433.1"/>
</dbReference>